<reference evidence="4 5" key="1">
    <citation type="submission" date="2012-08" db="EMBL/GenBank/DDBJ databases">
        <title>Whole genome shotgun sequence of Kineosphaera limosa NBRC 100340.</title>
        <authorList>
            <person name="Yoshida I."/>
            <person name="Isaki S."/>
            <person name="Hosoyama A."/>
            <person name="Tsuchikane K."/>
            <person name="Katsumata H."/>
            <person name="Ando Y."/>
            <person name="Ohji S."/>
            <person name="Hamada M."/>
            <person name="Tamura T."/>
            <person name="Yamazoe A."/>
            <person name="Yamazaki S."/>
            <person name="Fujita N."/>
        </authorList>
    </citation>
    <scope>NUCLEOTIDE SEQUENCE [LARGE SCALE GENOMIC DNA]</scope>
    <source>
        <strain evidence="4 5">NBRC 100340</strain>
    </source>
</reference>
<dbReference type="PROSITE" id="PS50006">
    <property type="entry name" value="FHA_DOMAIN"/>
    <property type="match status" value="1"/>
</dbReference>
<evidence type="ECO:0000256" key="2">
    <source>
        <dbReference type="SAM" id="MobiDB-lite"/>
    </source>
</evidence>
<feature type="domain" description="FHA" evidence="3">
    <location>
        <begin position="224"/>
        <end position="274"/>
    </location>
</feature>
<evidence type="ECO:0000256" key="1">
    <source>
        <dbReference type="ARBA" id="ARBA00022553"/>
    </source>
</evidence>
<dbReference type="EMBL" id="BAHD01000045">
    <property type="protein sequence ID" value="GAB96714.1"/>
    <property type="molecule type" value="Genomic_DNA"/>
</dbReference>
<feature type="region of interest" description="Disordered" evidence="2">
    <location>
        <begin position="88"/>
        <end position="187"/>
    </location>
</feature>
<protein>
    <recommendedName>
        <fullName evidence="3">FHA domain-containing protein</fullName>
    </recommendedName>
</protein>
<keyword evidence="1" id="KW-0597">Phosphoprotein</keyword>
<keyword evidence="5" id="KW-1185">Reference proteome</keyword>
<feature type="region of interest" description="Disordered" evidence="2">
    <location>
        <begin position="227"/>
        <end position="247"/>
    </location>
</feature>
<feature type="compositionally biased region" description="Low complexity" evidence="2">
    <location>
        <begin position="40"/>
        <end position="57"/>
    </location>
</feature>
<gene>
    <name evidence="4" type="ORF">KILIM_045_00450</name>
</gene>
<evidence type="ECO:0000259" key="3">
    <source>
        <dbReference type="PROSITE" id="PS50006"/>
    </source>
</evidence>
<organism evidence="4 5">
    <name type="scientific">Kineosphaera limosa NBRC 100340</name>
    <dbReference type="NCBI Taxonomy" id="1184609"/>
    <lineage>
        <taxon>Bacteria</taxon>
        <taxon>Bacillati</taxon>
        <taxon>Actinomycetota</taxon>
        <taxon>Actinomycetes</taxon>
        <taxon>Micrococcales</taxon>
        <taxon>Dermatophilaceae</taxon>
        <taxon>Kineosphaera</taxon>
    </lineage>
</organism>
<name>K6XD22_9MICO</name>
<dbReference type="InterPro" id="IPR008984">
    <property type="entry name" value="SMAD_FHA_dom_sf"/>
</dbReference>
<proteinExistence type="predicted"/>
<dbReference type="RefSeq" id="WP_006593246.1">
    <property type="nucleotide sequence ID" value="NZ_BAHD01000045.1"/>
</dbReference>
<sequence>MRCPQGHQSAATDYCDVCGSPMVAVSSPESTPAPPPAPEPLAGAPKSAASKADAAPPQTCPNCGGSSPADALFCEACGYDFTTGVMPRPVALTDGTFIGGPPAAPTPAEAEAEAEAAEPESGEAESGEAESGEAESGEAADDAGSSAAAPRGVAEPSAAEHSGIDAPSLSTASKRMAYRPPSRTSAKEWVVEIWIDPDWYAGQSSPEPCPSPGVPEIVPLRDGALVGRPSASRNIRPEIDAGSDTGVSRRQALLTTDGRRWWVEDLDSANGTYVGPASGSLPEDPITSKVEVDADDRIYVGAWTRLVVRPATPSDRASSSDRT</sequence>
<dbReference type="SMART" id="SM00240">
    <property type="entry name" value="FHA"/>
    <property type="match status" value="1"/>
</dbReference>
<comment type="caution">
    <text evidence="4">The sequence shown here is derived from an EMBL/GenBank/DDBJ whole genome shotgun (WGS) entry which is preliminary data.</text>
</comment>
<dbReference type="SUPFAM" id="SSF49879">
    <property type="entry name" value="SMAD/FHA domain"/>
    <property type="match status" value="1"/>
</dbReference>
<dbReference type="eggNOG" id="COG1716">
    <property type="taxonomic scope" value="Bacteria"/>
</dbReference>
<dbReference type="STRING" id="1184609.KILIM_045_00450"/>
<dbReference type="CDD" id="cd00060">
    <property type="entry name" value="FHA"/>
    <property type="match status" value="1"/>
</dbReference>
<dbReference type="Proteomes" id="UP000008366">
    <property type="component" value="Unassembled WGS sequence"/>
</dbReference>
<evidence type="ECO:0000313" key="5">
    <source>
        <dbReference type="Proteomes" id="UP000008366"/>
    </source>
</evidence>
<accession>K6XD22</accession>
<feature type="region of interest" description="Disordered" evidence="2">
    <location>
        <begin position="24"/>
        <end position="62"/>
    </location>
</feature>
<dbReference type="AlphaFoldDB" id="K6XD22"/>
<evidence type="ECO:0000313" key="4">
    <source>
        <dbReference type="EMBL" id="GAB96714.1"/>
    </source>
</evidence>
<feature type="compositionally biased region" description="Acidic residues" evidence="2">
    <location>
        <begin position="110"/>
        <end position="141"/>
    </location>
</feature>
<dbReference type="InterPro" id="IPR000253">
    <property type="entry name" value="FHA_dom"/>
</dbReference>
<dbReference type="Pfam" id="PF00498">
    <property type="entry name" value="FHA"/>
    <property type="match status" value="1"/>
</dbReference>
<dbReference type="Gene3D" id="2.60.200.20">
    <property type="match status" value="1"/>
</dbReference>